<dbReference type="Proteomes" id="UP000596130">
    <property type="component" value="Chromosome"/>
</dbReference>
<sequence>MTTDTESRRDAAPVRAVLYVCAEQGRVTPTLGAERAEQEGRAFAAARGMTIVETVTDPYGQPDPTCRKGWRRVRELARRGETDMVIVRWPTAIAPDHVKDLRHREIDRLLEHGVSVRYSWAPLSQQGTVR</sequence>
<protein>
    <submittedName>
        <fullName evidence="2">Recombinase family protein</fullName>
    </submittedName>
</protein>
<gene>
    <name evidence="1" type="ORF">I8755_00085</name>
    <name evidence="2" type="ORF">I8755_38115</name>
</gene>
<dbReference type="RefSeq" id="WP_198501318.1">
    <property type="nucleotide sequence ID" value="NZ_CP065959.1"/>
</dbReference>
<reference evidence="2 3" key="1">
    <citation type="submission" date="2020-12" db="EMBL/GenBank/DDBJ databases">
        <title>Identification and biosynthesis of polyene macrolides produced by Streptomyces alfalfae Men-myco-93-63.</title>
        <authorList>
            <person name="Liu D."/>
            <person name="Li Y."/>
            <person name="Liu L."/>
            <person name="Han X."/>
            <person name="Shen F."/>
        </authorList>
    </citation>
    <scope>NUCLEOTIDE SEQUENCE [LARGE SCALE GENOMIC DNA]</scope>
    <source>
        <strain evidence="2 3">Men-myco-93-63</strain>
    </source>
</reference>
<dbReference type="AlphaFoldDB" id="A0A7T4PNF2"/>
<dbReference type="EMBL" id="CP065959">
    <property type="protein sequence ID" value="QQC93488.1"/>
    <property type="molecule type" value="Genomic_DNA"/>
</dbReference>
<dbReference type="EMBL" id="CP065959">
    <property type="protein sequence ID" value="QQC87015.1"/>
    <property type="molecule type" value="Genomic_DNA"/>
</dbReference>
<accession>A0A7T4PNF2</accession>
<name>A0A7T4PNF2_9ACTN</name>
<proteinExistence type="predicted"/>
<evidence type="ECO:0000313" key="2">
    <source>
        <dbReference type="EMBL" id="QQC93488.1"/>
    </source>
</evidence>
<organism evidence="2 3">
    <name type="scientific">Streptomyces alfalfae</name>
    <dbReference type="NCBI Taxonomy" id="1642299"/>
    <lineage>
        <taxon>Bacteria</taxon>
        <taxon>Bacillati</taxon>
        <taxon>Actinomycetota</taxon>
        <taxon>Actinomycetes</taxon>
        <taxon>Kitasatosporales</taxon>
        <taxon>Streptomycetaceae</taxon>
        <taxon>Streptomyces</taxon>
    </lineage>
</organism>
<evidence type="ECO:0000313" key="3">
    <source>
        <dbReference type="Proteomes" id="UP000596130"/>
    </source>
</evidence>
<evidence type="ECO:0000313" key="1">
    <source>
        <dbReference type="EMBL" id="QQC87015.1"/>
    </source>
</evidence>